<proteinExistence type="predicted"/>
<organism evidence="1">
    <name type="scientific">Anguilla anguilla</name>
    <name type="common">European freshwater eel</name>
    <name type="synonym">Muraena anguilla</name>
    <dbReference type="NCBI Taxonomy" id="7936"/>
    <lineage>
        <taxon>Eukaryota</taxon>
        <taxon>Metazoa</taxon>
        <taxon>Chordata</taxon>
        <taxon>Craniata</taxon>
        <taxon>Vertebrata</taxon>
        <taxon>Euteleostomi</taxon>
        <taxon>Actinopterygii</taxon>
        <taxon>Neopterygii</taxon>
        <taxon>Teleostei</taxon>
        <taxon>Anguilliformes</taxon>
        <taxon>Anguillidae</taxon>
        <taxon>Anguilla</taxon>
    </lineage>
</organism>
<accession>A0A0E9Q7H2</accession>
<sequence length="78" mass="8495">MPLLEAPLKADGSHHLWAELFHSPCGNIFGFHSCPFSWSRNTARSCVIFGLGDSGVCFSLPLGPTLTGLANIPWLQRL</sequence>
<protein>
    <submittedName>
        <fullName evidence="1">Uncharacterized protein</fullName>
    </submittedName>
</protein>
<dbReference type="AlphaFoldDB" id="A0A0E9Q7H2"/>
<reference evidence="1" key="2">
    <citation type="journal article" date="2015" name="Fish Shellfish Immunol.">
        <title>Early steps in the European eel (Anguilla anguilla)-Vibrio vulnificus interaction in the gills: Role of the RtxA13 toxin.</title>
        <authorList>
            <person name="Callol A."/>
            <person name="Pajuelo D."/>
            <person name="Ebbesson L."/>
            <person name="Teles M."/>
            <person name="MacKenzie S."/>
            <person name="Amaro C."/>
        </authorList>
    </citation>
    <scope>NUCLEOTIDE SEQUENCE</scope>
</reference>
<reference evidence="1" key="1">
    <citation type="submission" date="2014-11" db="EMBL/GenBank/DDBJ databases">
        <authorList>
            <person name="Amaro Gonzalez C."/>
        </authorList>
    </citation>
    <scope>NUCLEOTIDE SEQUENCE</scope>
</reference>
<name>A0A0E9Q7H2_ANGAN</name>
<evidence type="ECO:0000313" key="1">
    <source>
        <dbReference type="EMBL" id="JAH12714.1"/>
    </source>
</evidence>
<dbReference type="EMBL" id="GBXM01095863">
    <property type="protein sequence ID" value="JAH12714.1"/>
    <property type="molecule type" value="Transcribed_RNA"/>
</dbReference>